<keyword evidence="1" id="KW-0677">Repeat</keyword>
<dbReference type="InterPro" id="IPR036770">
    <property type="entry name" value="Ankyrin_rpt-contain_sf"/>
</dbReference>
<dbReference type="Pfam" id="PF12796">
    <property type="entry name" value="Ank_2"/>
    <property type="match status" value="1"/>
</dbReference>
<evidence type="ECO:0000256" key="3">
    <source>
        <dbReference type="PROSITE-ProRule" id="PRU00023"/>
    </source>
</evidence>
<dbReference type="Proteomes" id="UP001152803">
    <property type="component" value="Unassembled WGS sequence"/>
</dbReference>
<reference evidence="5" key="1">
    <citation type="journal article" date="2023" name="Science">
        <title>Genome structures resolve the early diversification of teleost fishes.</title>
        <authorList>
            <person name="Parey E."/>
            <person name="Louis A."/>
            <person name="Montfort J."/>
            <person name="Bouchez O."/>
            <person name="Roques C."/>
            <person name="Iampietro C."/>
            <person name="Lluch J."/>
            <person name="Castinel A."/>
            <person name="Donnadieu C."/>
            <person name="Desvignes T."/>
            <person name="Floi Bucao C."/>
            <person name="Jouanno E."/>
            <person name="Wen M."/>
            <person name="Mejri S."/>
            <person name="Dirks R."/>
            <person name="Jansen H."/>
            <person name="Henkel C."/>
            <person name="Chen W.J."/>
            <person name="Zahm M."/>
            <person name="Cabau C."/>
            <person name="Klopp C."/>
            <person name="Thompson A.W."/>
            <person name="Robinson-Rechavi M."/>
            <person name="Braasch I."/>
            <person name="Lecointre G."/>
            <person name="Bobe J."/>
            <person name="Postlethwait J.H."/>
            <person name="Berthelot C."/>
            <person name="Roest Crollius H."/>
            <person name="Guiguen Y."/>
        </authorList>
    </citation>
    <scope>NUCLEOTIDE SEQUENCE</scope>
    <source>
        <strain evidence="5">Concon-B</strain>
    </source>
</reference>
<keyword evidence="2 3" id="KW-0040">ANK repeat</keyword>
<dbReference type="Pfam" id="PF00023">
    <property type="entry name" value="Ank"/>
    <property type="match status" value="1"/>
</dbReference>
<dbReference type="Pfam" id="PF13637">
    <property type="entry name" value="Ank_4"/>
    <property type="match status" value="1"/>
</dbReference>
<dbReference type="SUPFAM" id="SSF48403">
    <property type="entry name" value="Ankyrin repeat"/>
    <property type="match status" value="1"/>
</dbReference>
<feature type="repeat" description="ANK" evidence="3">
    <location>
        <begin position="260"/>
        <end position="292"/>
    </location>
</feature>
<protein>
    <recommendedName>
        <fullName evidence="7">Ankyrin repeat domain-containing protein 61</fullName>
    </recommendedName>
</protein>
<gene>
    <name evidence="5" type="ORF">COCON_G00028100</name>
</gene>
<feature type="repeat" description="ANK" evidence="3">
    <location>
        <begin position="183"/>
        <end position="210"/>
    </location>
</feature>
<dbReference type="AlphaFoldDB" id="A0A9Q1DY36"/>
<evidence type="ECO:0000313" key="5">
    <source>
        <dbReference type="EMBL" id="KAJ8283960.1"/>
    </source>
</evidence>
<keyword evidence="6" id="KW-1185">Reference proteome</keyword>
<dbReference type="PANTHER" id="PTHR24189">
    <property type="entry name" value="MYOTROPHIN"/>
    <property type="match status" value="1"/>
</dbReference>
<dbReference type="OrthoDB" id="194358at2759"/>
<dbReference type="Gene3D" id="1.25.40.20">
    <property type="entry name" value="Ankyrin repeat-containing domain"/>
    <property type="match status" value="4"/>
</dbReference>
<feature type="repeat" description="ANK" evidence="3">
    <location>
        <begin position="150"/>
        <end position="182"/>
    </location>
</feature>
<dbReference type="PROSITE" id="PS50088">
    <property type="entry name" value="ANK_REPEAT"/>
    <property type="match status" value="5"/>
</dbReference>
<dbReference type="InterPro" id="IPR050745">
    <property type="entry name" value="Multifunctional_regulatory"/>
</dbReference>
<feature type="repeat" description="ANK" evidence="3">
    <location>
        <begin position="217"/>
        <end position="259"/>
    </location>
</feature>
<dbReference type="PROSITE" id="PS50297">
    <property type="entry name" value="ANK_REP_REGION"/>
    <property type="match status" value="4"/>
</dbReference>
<dbReference type="PANTHER" id="PTHR24189:SF50">
    <property type="entry name" value="ANKYRIN REPEAT AND SOCS BOX PROTEIN 2"/>
    <property type="match status" value="1"/>
</dbReference>
<dbReference type="EMBL" id="JAFJMO010000002">
    <property type="protein sequence ID" value="KAJ8283960.1"/>
    <property type="molecule type" value="Genomic_DNA"/>
</dbReference>
<organism evidence="5 6">
    <name type="scientific">Conger conger</name>
    <name type="common">Conger eel</name>
    <name type="synonym">Muraena conger</name>
    <dbReference type="NCBI Taxonomy" id="82655"/>
    <lineage>
        <taxon>Eukaryota</taxon>
        <taxon>Metazoa</taxon>
        <taxon>Chordata</taxon>
        <taxon>Craniata</taxon>
        <taxon>Vertebrata</taxon>
        <taxon>Euteleostomi</taxon>
        <taxon>Actinopterygii</taxon>
        <taxon>Neopterygii</taxon>
        <taxon>Teleostei</taxon>
        <taxon>Anguilliformes</taxon>
        <taxon>Congridae</taxon>
        <taxon>Conger</taxon>
    </lineage>
</organism>
<comment type="caution">
    <text evidence="5">The sequence shown here is derived from an EMBL/GenBank/DDBJ whole genome shotgun (WGS) entry which is preliminary data.</text>
</comment>
<feature type="region of interest" description="Disordered" evidence="4">
    <location>
        <begin position="406"/>
        <end position="435"/>
    </location>
</feature>
<dbReference type="InterPro" id="IPR002110">
    <property type="entry name" value="Ankyrin_rpt"/>
</dbReference>
<evidence type="ECO:0000256" key="1">
    <source>
        <dbReference type="ARBA" id="ARBA00022737"/>
    </source>
</evidence>
<feature type="repeat" description="ANK" evidence="3">
    <location>
        <begin position="58"/>
        <end position="90"/>
    </location>
</feature>
<sequence>MAANSDGELNQHSLNNALNDAILTGDALAIRNILKIRSADSPLHSPIGLLGNGHSQHRATLPIHLAAIYRKVESLEILLHSGADPERRDHRGCSALHLVITHWPKTGRTRSKPQGKFQTAIAAREQCAEACLRLLCRWGADVNARVGEESGDTAVHLAVHYGALPALGILASHGARVNATDSAGMRPLHMAAGTLSTDMAACLLRHGAEVRRALGPSGSTALHMAVTAAACEAGRGRPVDLSCVRELLAHGADPNAQDQAGRTPLHQACQDGQEETAVMLLEHGADVNIHTSLGENCLFLLLDRTANLERASLLERLLSLTYPLTITNGQGELPRALLLPQHRAQRDLFLELCKQPVSLQDTCRVHIHRHYGERARLKLRELMPEKLHSFVYSSWKCPVGISFPGTHQSVDNETPGDLPRTPGDVSTGETHASIG</sequence>
<accession>A0A9Q1DY36</accession>
<evidence type="ECO:0000256" key="2">
    <source>
        <dbReference type="ARBA" id="ARBA00023043"/>
    </source>
</evidence>
<evidence type="ECO:0000313" key="6">
    <source>
        <dbReference type="Proteomes" id="UP001152803"/>
    </source>
</evidence>
<proteinExistence type="predicted"/>
<evidence type="ECO:0008006" key="7">
    <source>
        <dbReference type="Google" id="ProtNLM"/>
    </source>
</evidence>
<dbReference type="SMART" id="SM00248">
    <property type="entry name" value="ANK"/>
    <property type="match status" value="6"/>
</dbReference>
<name>A0A9Q1DY36_CONCO</name>
<evidence type="ECO:0000256" key="4">
    <source>
        <dbReference type="SAM" id="MobiDB-lite"/>
    </source>
</evidence>